<dbReference type="PANTHER" id="PTHR12496">
    <property type="entry name" value="CGI-41 METHYLTRANSFERASE"/>
    <property type="match status" value="1"/>
</dbReference>
<gene>
    <name evidence="4" type="ORF">GGX14DRAFT_653095</name>
</gene>
<evidence type="ECO:0000313" key="4">
    <source>
        <dbReference type="EMBL" id="KAJ7202837.1"/>
    </source>
</evidence>
<dbReference type="Gene3D" id="3.40.50.150">
    <property type="entry name" value="Vaccinia Virus protein VP39"/>
    <property type="match status" value="1"/>
</dbReference>
<feature type="compositionally biased region" description="Polar residues" evidence="1">
    <location>
        <begin position="372"/>
        <end position="381"/>
    </location>
</feature>
<evidence type="ECO:0000259" key="3">
    <source>
        <dbReference type="Pfam" id="PF13679"/>
    </source>
</evidence>
<keyword evidence="5" id="KW-1185">Reference proteome</keyword>
<dbReference type="Proteomes" id="UP001219525">
    <property type="component" value="Unassembled WGS sequence"/>
</dbReference>
<dbReference type="GO" id="GO:0008168">
    <property type="term" value="F:methyltransferase activity"/>
    <property type="evidence" value="ECO:0007669"/>
    <property type="project" value="UniProtKB-KW"/>
</dbReference>
<dbReference type="EMBL" id="JARJCW010000053">
    <property type="protein sequence ID" value="KAJ7202837.1"/>
    <property type="molecule type" value="Genomic_DNA"/>
</dbReference>
<protein>
    <submittedName>
        <fullName evidence="4">Methyltransferase domain-containing protein</fullName>
    </submittedName>
</protein>
<dbReference type="Pfam" id="PF13679">
    <property type="entry name" value="Methyltransf_32"/>
    <property type="match status" value="1"/>
</dbReference>
<dbReference type="InterPro" id="IPR052220">
    <property type="entry name" value="METTL25"/>
</dbReference>
<accession>A0AAD6Y5Q4</accession>
<dbReference type="SUPFAM" id="SSF53335">
    <property type="entry name" value="S-adenosyl-L-methionine-dependent methyltransferases"/>
    <property type="match status" value="1"/>
</dbReference>
<dbReference type="InterPro" id="IPR029063">
    <property type="entry name" value="SAM-dependent_MTases_sf"/>
</dbReference>
<evidence type="ECO:0000313" key="5">
    <source>
        <dbReference type="Proteomes" id="UP001219525"/>
    </source>
</evidence>
<sequence length="570" mass="60083">MTSALDAACAVLASPLVAALLATHPNDLAAAPVPPPVPFRTQWWLQWATSDQRWTQLLEYYLRKDKGKGKANDVDAPDAAELPAELRALVDQLCALALPRDPIAVTTPADAPPLRIDARGMSPKKAHEVTRSVAYINNLLRSLNLDPRAVRIVDIGAGQGYLTRALQTHLGTLHLLALDASPVQTAGAARREARTAAGSSGKITQKTIHVTPATLCAAVDEWVGATGTDNEPVPVLLVALHACGSLTPDILRAFFAQRERERRRGRAAALWNPIGVIAIGCCYNLLAPQDFPLSAHLRTASPPLSLPGSAYHLATQIPAHWRRSEAAWVGAALAVRKVVWRAVVGRRVAAVVGDWGWGGDGDGDDDDGGVPSATNTHTYTHVRTLGAGPAAGTGDGDDDDGGVPSATNTHTYTHVRTLGAGPAAGTGEGTGDRPVMRRLGRLNDAVYADWADFVRAAGARLTRGADHNGGAADHDLGIGGALSAEERRLINELGVLHVLRCLVGPLVESMIIGDRAQWIREQLGGQMSEDGDGLGDTGTVEAVNLFDQATGSGRNVALVVVPTKGSDEWF</sequence>
<evidence type="ECO:0000256" key="2">
    <source>
        <dbReference type="SAM" id="SignalP"/>
    </source>
</evidence>
<reference evidence="4" key="1">
    <citation type="submission" date="2023-03" db="EMBL/GenBank/DDBJ databases">
        <title>Massive genome expansion in bonnet fungi (Mycena s.s.) driven by repeated elements and novel gene families across ecological guilds.</title>
        <authorList>
            <consortium name="Lawrence Berkeley National Laboratory"/>
            <person name="Harder C.B."/>
            <person name="Miyauchi S."/>
            <person name="Viragh M."/>
            <person name="Kuo A."/>
            <person name="Thoen E."/>
            <person name="Andreopoulos B."/>
            <person name="Lu D."/>
            <person name="Skrede I."/>
            <person name="Drula E."/>
            <person name="Henrissat B."/>
            <person name="Morin E."/>
            <person name="Kohler A."/>
            <person name="Barry K."/>
            <person name="LaButti K."/>
            <person name="Morin E."/>
            <person name="Salamov A."/>
            <person name="Lipzen A."/>
            <person name="Mereny Z."/>
            <person name="Hegedus B."/>
            <person name="Baldrian P."/>
            <person name="Stursova M."/>
            <person name="Weitz H."/>
            <person name="Taylor A."/>
            <person name="Grigoriev I.V."/>
            <person name="Nagy L.G."/>
            <person name="Martin F."/>
            <person name="Kauserud H."/>
        </authorList>
    </citation>
    <scope>NUCLEOTIDE SEQUENCE</scope>
    <source>
        <strain evidence="4">9144</strain>
    </source>
</reference>
<feature type="domain" description="Methyltransferase" evidence="3">
    <location>
        <begin position="124"/>
        <end position="287"/>
    </location>
</feature>
<name>A0AAD6Y5Q4_9AGAR</name>
<dbReference type="InterPro" id="IPR025714">
    <property type="entry name" value="Methyltranfer_dom"/>
</dbReference>
<keyword evidence="4" id="KW-0808">Transferase</keyword>
<dbReference type="AlphaFoldDB" id="A0AAD6Y5Q4"/>
<feature type="region of interest" description="Disordered" evidence="1">
    <location>
        <begin position="357"/>
        <end position="435"/>
    </location>
</feature>
<dbReference type="GO" id="GO:0032259">
    <property type="term" value="P:methylation"/>
    <property type="evidence" value="ECO:0007669"/>
    <property type="project" value="UniProtKB-KW"/>
</dbReference>
<feature type="chain" id="PRO_5042019714" evidence="2">
    <location>
        <begin position="31"/>
        <end position="570"/>
    </location>
</feature>
<dbReference type="PANTHER" id="PTHR12496:SF0">
    <property type="entry name" value="METHYLTRANSFERASE DOMAIN-CONTAINING PROTEIN"/>
    <property type="match status" value="1"/>
</dbReference>
<evidence type="ECO:0000256" key="1">
    <source>
        <dbReference type="SAM" id="MobiDB-lite"/>
    </source>
</evidence>
<organism evidence="4 5">
    <name type="scientific">Mycena pura</name>
    <dbReference type="NCBI Taxonomy" id="153505"/>
    <lineage>
        <taxon>Eukaryota</taxon>
        <taxon>Fungi</taxon>
        <taxon>Dikarya</taxon>
        <taxon>Basidiomycota</taxon>
        <taxon>Agaricomycotina</taxon>
        <taxon>Agaricomycetes</taxon>
        <taxon>Agaricomycetidae</taxon>
        <taxon>Agaricales</taxon>
        <taxon>Marasmiineae</taxon>
        <taxon>Mycenaceae</taxon>
        <taxon>Mycena</taxon>
    </lineage>
</organism>
<proteinExistence type="predicted"/>
<keyword evidence="2" id="KW-0732">Signal</keyword>
<comment type="caution">
    <text evidence="4">The sequence shown here is derived from an EMBL/GenBank/DDBJ whole genome shotgun (WGS) entry which is preliminary data.</text>
</comment>
<feature type="signal peptide" evidence="2">
    <location>
        <begin position="1"/>
        <end position="30"/>
    </location>
</feature>
<keyword evidence="4" id="KW-0489">Methyltransferase</keyword>
<feature type="compositionally biased region" description="Polar residues" evidence="1">
    <location>
        <begin position="405"/>
        <end position="414"/>
    </location>
</feature>